<protein>
    <submittedName>
        <fullName evidence="3">Mucin-17-like isoform X1</fullName>
    </submittedName>
</protein>
<dbReference type="Pfam" id="PF15485">
    <property type="entry name" value="DUF4643"/>
    <property type="match status" value="1"/>
</dbReference>
<keyword evidence="2" id="KW-1185">Reference proteome</keyword>
<feature type="region of interest" description="Disordered" evidence="1">
    <location>
        <begin position="1799"/>
        <end position="1821"/>
    </location>
</feature>
<feature type="region of interest" description="Disordered" evidence="1">
    <location>
        <begin position="713"/>
        <end position="752"/>
    </location>
</feature>
<feature type="compositionally biased region" description="Basic and acidic residues" evidence="1">
    <location>
        <begin position="735"/>
        <end position="744"/>
    </location>
</feature>
<organism evidence="2 3">
    <name type="scientific">Stegastes partitus</name>
    <name type="common">bicolor damselfish</name>
    <dbReference type="NCBI Taxonomy" id="144197"/>
    <lineage>
        <taxon>Eukaryota</taxon>
        <taxon>Metazoa</taxon>
        <taxon>Chordata</taxon>
        <taxon>Craniata</taxon>
        <taxon>Vertebrata</taxon>
        <taxon>Euteleostomi</taxon>
        <taxon>Actinopterygii</taxon>
        <taxon>Neopterygii</taxon>
        <taxon>Teleostei</taxon>
        <taxon>Neoteleostei</taxon>
        <taxon>Acanthomorphata</taxon>
        <taxon>Ovalentaria</taxon>
        <taxon>Pomacentridae</taxon>
        <taxon>Stegastes</taxon>
    </lineage>
</organism>
<feature type="region of interest" description="Disordered" evidence="1">
    <location>
        <begin position="1866"/>
        <end position="1892"/>
    </location>
</feature>
<sequence length="1892" mass="202529">MLMEVSYSNGLEPDLSQQYPPPLLPKPGKDNARLQKLKKKRAKKKGSLSQTPIPFRSCLSPVNEASTDLEHSDQSSPPRTPESVYIAEPSVSNFPFGSLYDHSASAFPHPQSSPYVQTVSFPPPAFAAQTRGSEHQVAPLYECSSFLFDEATPFMLPPEQVAAPPLASPFTLNMTPNSRGSVTTVAVSQSSPKISTHSLTLSPAAPNCGPAPSQVSDLPPVPALLSVSNSQPLFPSQRETNAASKDGPPSQTSTLTARQTSNGNFALSQMPPEITASKISLVEAVKEVSPDATPARIYTSKATFYEISKPPSMQDLSGINPAYQGASLSAAQREKPAVSVLKTDHFSSWTQCGRPKTPSCTPARVSTPIFEISKPNPLLFAASPAFNLSQDLQPPAAVKEAPRHKSAIQTAAREEWSQTNVNNITAIKQASNYKEIQIQNTQRSTINLSVGNTELYQREATTAQDFTVVKPTLTEPITPNIKTDQENKASSLPQVPSFLSVPKNLNPTPAPSSPSPALSTFRPPVNVARKSLTSLLETQMSLANSKPKSRSTYYGLTPAEYAAYGGIRSAASNQSPVPQRINKASADQTNQDEPVDESKPEKQLNGHEDLPSSSPELPAEQIITQNTDVCQESGSEANGIGIQSLKTTNVDTIKPELPLSSAQKTMQQSTSDVSPPKASYSEAPIPIPKAGEVHTQSAAQFSIEAALKMNPSLTDSSGLSSSSSPLVKADSNTETQHKTKEGYNFDKTPSVSQPINNFTGESKIINAHEYRAPVQIASGVNPSIGQGPNAQLTAKPFKTLADSQNLITQPPAKQLEAKFLESTTINGAFILGTQQSTKLVSETPIKSSQVSHKQKEEVNQQIKASCEAILPSNTNMGNILPSIAAHTEHILDKTKTEPQFSSKPSKEPIIASREALLPHEPVTASVCSAQYSICTVSSAEKKFRQPVSAETKAHRPVLTLEKINLPPSSVPYIPAVNSPLLDKPKTEAKLPVQHAPATKSPNYSDIKLPSETNSSNMSTKEPQKPINRSENLLVNTQSSAGSVGQGAGLYTDSFRAPRAAEATLKTKDAVKPSQANIEAKLPNFMNTDTNRSSSSAVDKGVYPQLITERVGLLPLEHPPAALVREENIQTQSIVETIPAASSLLKGNTASSETKLSNKPNQLRSVPGTVPPGQPANVETIQHETALSNKSSLGGKIYNVPAAESEFPNKLQMEAVLPKLVEPAVSSKPPFNAVQASKPAVPSSPTIRHVAPKSPKPATSAKSVSGSAEGKLFAENRPSETPGHQITTKTTSKEQFSFIQPIIDNKPLPSPRIKNKNSAASKTETTSITNTFGISVEQQTTHTASQITETNAQMLVKQFTETKRSTGTNIHTVNTQTLSHVALNNHPATNTQPVSEATRDFKVPHSPPTTPKPWTATRASPLLEPRVCHTPKQSFTPTLPQSAHTPVPLNHLTEMKPASVVIKDQINSPVTTVQNDTPTVQPSVKPITENVAIAEIKPPPTTPEVKHSQMQLLKNILGLNSSKEGKLSSLNAKASAPTNPDLTSKPNLKSKPPVKQTEPTPPSAKVETKPSALSTESSKSLPDPAQVNSHTSSVEPPTEQPVGSISPAKPATDTVMKASIVKAAVIDSATPASLPQASVSVKAPSPNGGTSPPSQPNTGLKGKDLLKTKAAPTDAQPSTKSATSTASSTADKAVKAETTSSPAEPKAVQKPKGLKAKLSGWSRLKKHMVVEPDEPQFPEAEAKPQVETGVDSDKKMDPVKPSVDQPANQEVVKNQQGPKALKMWDALLFQMFSTKERIMDQIHSNKKDPDTKKSSKENPAEVPSFVNRLPILLYSPRFDARKLKEAAEKPLTSIAAVFERGLIKRKSQEDERKDFNRKARGFGSAKTTDEADE</sequence>
<feature type="region of interest" description="Disordered" evidence="1">
    <location>
        <begin position="196"/>
        <end position="256"/>
    </location>
</feature>
<gene>
    <name evidence="3" type="primary">LOC103368825</name>
</gene>
<feature type="region of interest" description="Disordered" evidence="1">
    <location>
        <begin position="477"/>
        <end position="522"/>
    </location>
</feature>
<dbReference type="PANTHER" id="PTHR38004:SF1">
    <property type="entry name" value="PROLINE-RICH PROTEIN 33"/>
    <property type="match status" value="1"/>
</dbReference>
<feature type="region of interest" description="Disordered" evidence="1">
    <location>
        <begin position="1629"/>
        <end position="1776"/>
    </location>
</feature>
<name>A0A9Y4TV02_9TELE</name>
<feature type="compositionally biased region" description="Polar residues" evidence="1">
    <location>
        <begin position="1010"/>
        <end position="1027"/>
    </location>
</feature>
<dbReference type="RefSeq" id="XP_008295540.1">
    <property type="nucleotide sequence ID" value="XM_008297318.1"/>
</dbReference>
<feature type="compositionally biased region" description="Polar residues" evidence="1">
    <location>
        <begin position="1148"/>
        <end position="1163"/>
    </location>
</feature>
<feature type="compositionally biased region" description="Basic and acidic residues" evidence="1">
    <location>
        <begin position="1866"/>
        <end position="1876"/>
    </location>
</feature>
<dbReference type="InterPro" id="IPR028004">
    <property type="entry name" value="DUF4643"/>
</dbReference>
<evidence type="ECO:0000256" key="1">
    <source>
        <dbReference type="SAM" id="MobiDB-lite"/>
    </source>
</evidence>
<feature type="compositionally biased region" description="Polar residues" evidence="1">
    <location>
        <begin position="660"/>
        <end position="673"/>
    </location>
</feature>
<accession>A0A9Y4TV02</accession>
<feature type="region of interest" description="Disordered" evidence="1">
    <location>
        <begin position="1"/>
        <end position="83"/>
    </location>
</feature>
<feature type="compositionally biased region" description="Polar residues" evidence="1">
    <location>
        <begin position="226"/>
        <end position="256"/>
    </location>
</feature>
<feature type="compositionally biased region" description="Basic and acidic residues" evidence="1">
    <location>
        <begin position="596"/>
        <end position="610"/>
    </location>
</feature>
<feature type="region of interest" description="Disordered" evidence="1">
    <location>
        <begin position="660"/>
        <end position="680"/>
    </location>
</feature>
<feature type="compositionally biased region" description="Polar residues" evidence="1">
    <location>
        <begin position="1281"/>
        <end position="1297"/>
    </location>
</feature>
<dbReference type="Proteomes" id="UP000694891">
    <property type="component" value="Unplaced"/>
</dbReference>
<reference evidence="3" key="1">
    <citation type="submission" date="2025-08" db="UniProtKB">
        <authorList>
            <consortium name="RefSeq"/>
        </authorList>
    </citation>
    <scope>IDENTIFICATION</scope>
</reference>
<feature type="region of interest" description="Disordered" evidence="1">
    <location>
        <begin position="1526"/>
        <end position="1609"/>
    </location>
</feature>
<feature type="compositionally biased region" description="Polar residues" evidence="1">
    <location>
        <begin position="1764"/>
        <end position="1776"/>
    </location>
</feature>
<feature type="compositionally biased region" description="Low complexity" evidence="1">
    <location>
        <begin position="713"/>
        <end position="726"/>
    </location>
</feature>
<evidence type="ECO:0000313" key="3">
    <source>
        <dbReference type="RefSeq" id="XP_008295540.1"/>
    </source>
</evidence>
<feature type="region of interest" description="Disordered" evidence="1">
    <location>
        <begin position="1229"/>
        <end position="1323"/>
    </location>
</feature>
<feature type="compositionally biased region" description="Polar residues" evidence="1">
    <location>
        <begin position="1629"/>
        <end position="1638"/>
    </location>
</feature>
<feature type="region of interest" description="Disordered" evidence="1">
    <location>
        <begin position="1148"/>
        <end position="1175"/>
    </location>
</feature>
<feature type="region of interest" description="Disordered" evidence="1">
    <location>
        <begin position="990"/>
        <end position="1027"/>
    </location>
</feature>
<feature type="region of interest" description="Disordered" evidence="1">
    <location>
        <begin position="571"/>
        <end position="615"/>
    </location>
</feature>
<feature type="compositionally biased region" description="Polar residues" evidence="1">
    <location>
        <begin position="1526"/>
        <end position="1546"/>
    </location>
</feature>
<evidence type="ECO:0000313" key="2">
    <source>
        <dbReference type="Proteomes" id="UP000694891"/>
    </source>
</evidence>
<dbReference type="PANTHER" id="PTHR38004">
    <property type="entry name" value="PROLINE-RICH PROTEIN 33"/>
    <property type="match status" value="1"/>
</dbReference>
<feature type="compositionally biased region" description="Low complexity" evidence="1">
    <location>
        <begin position="1677"/>
        <end position="1690"/>
    </location>
</feature>
<feature type="compositionally biased region" description="Basic and acidic residues" evidence="1">
    <location>
        <begin position="1799"/>
        <end position="1818"/>
    </location>
</feature>
<proteinExistence type="predicted"/>
<feature type="compositionally biased region" description="Polar residues" evidence="1">
    <location>
        <begin position="477"/>
        <end position="494"/>
    </location>
</feature>
<feature type="compositionally biased region" description="Polar residues" evidence="1">
    <location>
        <begin position="1570"/>
        <end position="1594"/>
    </location>
</feature>
<feature type="compositionally biased region" description="Basic residues" evidence="1">
    <location>
        <begin position="35"/>
        <end position="46"/>
    </location>
</feature>
<dbReference type="GeneID" id="103368825"/>